<keyword evidence="4" id="KW-1185">Reference proteome</keyword>
<feature type="non-terminal residue" evidence="3">
    <location>
        <position position="1"/>
    </location>
</feature>
<dbReference type="OrthoDB" id="437693at2759"/>
<dbReference type="Gene3D" id="3.40.800.20">
    <property type="entry name" value="Histone deacetylase domain"/>
    <property type="match status" value="1"/>
</dbReference>
<evidence type="ECO:0000256" key="1">
    <source>
        <dbReference type="ARBA" id="ARBA00022491"/>
    </source>
</evidence>
<keyword evidence="1" id="KW-0678">Repressor</keyword>
<dbReference type="InterPro" id="IPR023696">
    <property type="entry name" value="Ureohydrolase_dom_sf"/>
</dbReference>
<organism evidence="3 4">
    <name type="scientific">Genlisea aurea</name>
    <dbReference type="NCBI Taxonomy" id="192259"/>
    <lineage>
        <taxon>Eukaryota</taxon>
        <taxon>Viridiplantae</taxon>
        <taxon>Streptophyta</taxon>
        <taxon>Embryophyta</taxon>
        <taxon>Tracheophyta</taxon>
        <taxon>Spermatophyta</taxon>
        <taxon>Magnoliopsida</taxon>
        <taxon>eudicotyledons</taxon>
        <taxon>Gunneridae</taxon>
        <taxon>Pentapetalae</taxon>
        <taxon>asterids</taxon>
        <taxon>lamiids</taxon>
        <taxon>Lamiales</taxon>
        <taxon>Lentibulariaceae</taxon>
        <taxon>Genlisea</taxon>
    </lineage>
</organism>
<sequence>TSVIASSDWSSISNSRRQQRILSSKLYFDAPIIYSSSYDISFLGIEKLHPFDSGKWGRICGFLIADGLFEKKHIVEPMEATADDLLVVHSQSYLDSLKHSINLATIVEASFFFFF</sequence>
<accession>S8DMX9</accession>
<name>S8DMX9_9LAMI</name>
<gene>
    <name evidence="3" type="ORF">M569_10453</name>
</gene>
<evidence type="ECO:0000313" key="3">
    <source>
        <dbReference type="EMBL" id="EPS64328.1"/>
    </source>
</evidence>
<dbReference type="Proteomes" id="UP000015453">
    <property type="component" value="Unassembled WGS sequence"/>
</dbReference>
<keyword evidence="2" id="KW-0156">Chromatin regulator</keyword>
<dbReference type="SUPFAM" id="SSF52768">
    <property type="entry name" value="Arginase/deacetylase"/>
    <property type="match status" value="1"/>
</dbReference>
<comment type="caution">
    <text evidence="3">The sequence shown here is derived from an EMBL/GenBank/DDBJ whole genome shotgun (WGS) entry which is preliminary data.</text>
</comment>
<evidence type="ECO:0000313" key="4">
    <source>
        <dbReference type="Proteomes" id="UP000015453"/>
    </source>
</evidence>
<protein>
    <submittedName>
        <fullName evidence="3">Uncharacterized protein</fullName>
    </submittedName>
</protein>
<feature type="non-terminal residue" evidence="3">
    <location>
        <position position="115"/>
    </location>
</feature>
<reference evidence="3 4" key="1">
    <citation type="journal article" date="2013" name="BMC Genomics">
        <title>The miniature genome of a carnivorous plant Genlisea aurea contains a low number of genes and short non-coding sequences.</title>
        <authorList>
            <person name="Leushkin E.V."/>
            <person name="Sutormin R.A."/>
            <person name="Nabieva E.R."/>
            <person name="Penin A.A."/>
            <person name="Kondrashov A.S."/>
            <person name="Logacheva M.D."/>
        </authorList>
    </citation>
    <scope>NUCLEOTIDE SEQUENCE [LARGE SCALE GENOMIC DNA]</scope>
</reference>
<dbReference type="AlphaFoldDB" id="S8DMX9"/>
<dbReference type="GO" id="GO:0006325">
    <property type="term" value="P:chromatin organization"/>
    <property type="evidence" value="ECO:0007669"/>
    <property type="project" value="UniProtKB-KW"/>
</dbReference>
<dbReference type="EMBL" id="AUSU01004906">
    <property type="protein sequence ID" value="EPS64328.1"/>
    <property type="molecule type" value="Genomic_DNA"/>
</dbReference>
<proteinExistence type="predicted"/>
<dbReference type="InterPro" id="IPR037138">
    <property type="entry name" value="His_deacetylse_dom_sf"/>
</dbReference>
<evidence type="ECO:0000256" key="2">
    <source>
        <dbReference type="ARBA" id="ARBA00022853"/>
    </source>
</evidence>